<reference evidence="5 6" key="1">
    <citation type="submission" date="2019-11" db="EMBL/GenBank/DDBJ databases">
        <title>Draft genome sequences of five Paenibacillus species of dairy origin.</title>
        <authorList>
            <person name="Olajide A.M."/>
            <person name="Chen S."/>
            <person name="Lapointe G."/>
        </authorList>
    </citation>
    <scope>NUCLEOTIDE SEQUENCE [LARGE SCALE GENOMIC DNA]</scope>
    <source>
        <strain evidence="5 6">2CS3</strain>
    </source>
</reference>
<comment type="caution">
    <text evidence="5">The sequence shown here is derived from an EMBL/GenBank/DDBJ whole genome shotgun (WGS) entry which is preliminary data.</text>
</comment>
<sequence length="132" mass="15249">MSDLREEILDKIKNGDFNCEKELTLAIIGGKWKLVLLWHLGREGAQRFSELQRLLPKITHKMLTSQLKELIDDGIVHREVFPEVPPRVEYSMTELGMTLLPIIEMMYEWGKKRISDIRQASAQRSAAEDTSP</sequence>
<keyword evidence="3" id="KW-0804">Transcription</keyword>
<dbReference type="AlphaFoldDB" id="A0A7X3CRY0"/>
<dbReference type="Pfam" id="PF01638">
    <property type="entry name" value="HxlR"/>
    <property type="match status" value="1"/>
</dbReference>
<dbReference type="PROSITE" id="PS51118">
    <property type="entry name" value="HTH_HXLR"/>
    <property type="match status" value="1"/>
</dbReference>
<gene>
    <name evidence="5" type="ORF">GNP93_08485</name>
</gene>
<dbReference type="InterPro" id="IPR036390">
    <property type="entry name" value="WH_DNA-bd_sf"/>
</dbReference>
<evidence type="ECO:0000259" key="4">
    <source>
        <dbReference type="PROSITE" id="PS51118"/>
    </source>
</evidence>
<evidence type="ECO:0000313" key="6">
    <source>
        <dbReference type="Proteomes" id="UP000450917"/>
    </source>
</evidence>
<keyword evidence="2" id="KW-0238">DNA-binding</keyword>
<dbReference type="Proteomes" id="UP000450917">
    <property type="component" value="Unassembled WGS sequence"/>
</dbReference>
<accession>A0A7X3CRY0</accession>
<dbReference type="InterPro" id="IPR036388">
    <property type="entry name" value="WH-like_DNA-bd_sf"/>
</dbReference>
<dbReference type="PANTHER" id="PTHR33204:SF38">
    <property type="entry name" value="HTH-TYPE TRANSCRIPTIONAL ACTIVATOR HXLR"/>
    <property type="match status" value="1"/>
</dbReference>
<dbReference type="RefSeq" id="WP_054797195.1">
    <property type="nucleotide sequence ID" value="NZ_WNZX01000005.1"/>
</dbReference>
<dbReference type="SUPFAM" id="SSF46785">
    <property type="entry name" value="Winged helix' DNA-binding domain"/>
    <property type="match status" value="1"/>
</dbReference>
<evidence type="ECO:0000256" key="2">
    <source>
        <dbReference type="ARBA" id="ARBA00023125"/>
    </source>
</evidence>
<organism evidence="5 6">
    <name type="scientific">Paenibacillus validus</name>
    <dbReference type="NCBI Taxonomy" id="44253"/>
    <lineage>
        <taxon>Bacteria</taxon>
        <taxon>Bacillati</taxon>
        <taxon>Bacillota</taxon>
        <taxon>Bacilli</taxon>
        <taxon>Bacillales</taxon>
        <taxon>Paenibacillaceae</taxon>
        <taxon>Paenibacillus</taxon>
    </lineage>
</organism>
<dbReference type="EMBL" id="WNZX01000005">
    <property type="protein sequence ID" value="MUG70717.1"/>
    <property type="molecule type" value="Genomic_DNA"/>
</dbReference>
<dbReference type="InterPro" id="IPR002577">
    <property type="entry name" value="HTH_HxlR"/>
</dbReference>
<protein>
    <submittedName>
        <fullName evidence="5">Transcriptional regulator</fullName>
    </submittedName>
</protein>
<evidence type="ECO:0000256" key="1">
    <source>
        <dbReference type="ARBA" id="ARBA00023015"/>
    </source>
</evidence>
<feature type="domain" description="HTH hxlR-type" evidence="4">
    <location>
        <begin position="19"/>
        <end position="118"/>
    </location>
</feature>
<proteinExistence type="predicted"/>
<evidence type="ECO:0000256" key="3">
    <source>
        <dbReference type="ARBA" id="ARBA00023163"/>
    </source>
</evidence>
<keyword evidence="1" id="KW-0805">Transcription regulation</keyword>
<name>A0A7X3CRY0_9BACL</name>
<keyword evidence="6" id="KW-1185">Reference proteome</keyword>
<evidence type="ECO:0000313" key="5">
    <source>
        <dbReference type="EMBL" id="MUG70717.1"/>
    </source>
</evidence>
<dbReference type="PANTHER" id="PTHR33204">
    <property type="entry name" value="TRANSCRIPTIONAL REGULATOR, MARR FAMILY"/>
    <property type="match status" value="1"/>
</dbReference>
<dbReference type="Gene3D" id="1.10.10.10">
    <property type="entry name" value="Winged helix-like DNA-binding domain superfamily/Winged helix DNA-binding domain"/>
    <property type="match status" value="1"/>
</dbReference>
<dbReference type="GO" id="GO:0003677">
    <property type="term" value="F:DNA binding"/>
    <property type="evidence" value="ECO:0007669"/>
    <property type="project" value="UniProtKB-KW"/>
</dbReference>